<comment type="caution">
    <text evidence="2">The sequence shown here is derived from an EMBL/GenBank/DDBJ whole genome shotgun (WGS) entry which is preliminary data.</text>
</comment>
<evidence type="ECO:0000313" key="3">
    <source>
        <dbReference type="Proteomes" id="UP000027345"/>
    </source>
</evidence>
<keyword evidence="1" id="KW-0812">Transmembrane</keyword>
<evidence type="ECO:0000256" key="1">
    <source>
        <dbReference type="SAM" id="Phobius"/>
    </source>
</evidence>
<dbReference type="EMBL" id="JMQI01000068">
    <property type="protein sequence ID" value="KDN17844.1"/>
    <property type="molecule type" value="Genomic_DNA"/>
</dbReference>
<keyword evidence="1" id="KW-0472">Membrane</keyword>
<dbReference type="OrthoDB" id="3620720at2"/>
<keyword evidence="3" id="KW-1185">Reference proteome</keyword>
<dbReference type="RefSeq" id="WP_043787132.1">
    <property type="nucleotide sequence ID" value="NZ_JMQI01000068.1"/>
</dbReference>
<dbReference type="Proteomes" id="UP000027345">
    <property type="component" value="Unassembled WGS sequence"/>
</dbReference>
<gene>
    <name evidence="2" type="ORF">DV20_34050</name>
</gene>
<organism evidence="2 3">
    <name type="scientific">Amycolatopsis rifamycinica</name>
    <dbReference type="NCBI Taxonomy" id="287986"/>
    <lineage>
        <taxon>Bacteria</taxon>
        <taxon>Bacillati</taxon>
        <taxon>Actinomycetota</taxon>
        <taxon>Actinomycetes</taxon>
        <taxon>Pseudonocardiales</taxon>
        <taxon>Pseudonocardiaceae</taxon>
        <taxon>Amycolatopsis</taxon>
    </lineage>
</organism>
<sequence length="232" mass="24479">MTDLERKLAEALRGQAGEVTPNLDAAWAEQQRRQRRRPRRHRAAVWGAPLAAVLVVLTSVLLATQLNTAEPPPPPPAAKPGQELVLGKPEIAPKNLAGGDQPVAITDFPGQTDLWTSYATDPTGPGGQRWFCVETYAKGAGYGGDGSQFGIESPSCVPRSEGVVRAGYVGKDGGPLPAGKAVVLADPAVRGLRLYDEAGDLSQAKEVGTLGRDRLFLADVKPGSPPVRFEVS</sequence>
<proteinExistence type="predicted"/>
<dbReference type="STRING" id="287986.DV20_34050"/>
<reference evidence="2 3" key="1">
    <citation type="submission" date="2014-05" db="EMBL/GenBank/DDBJ databases">
        <title>Draft genome sequence of Amycolatopsis rifamycinica DSM 46095.</title>
        <authorList>
            <person name="Lal R."/>
            <person name="Saxena A."/>
            <person name="Kumari R."/>
            <person name="Mukherjee U."/>
            <person name="Singh P."/>
            <person name="Sangwan N."/>
            <person name="Mahato N.K."/>
        </authorList>
    </citation>
    <scope>NUCLEOTIDE SEQUENCE [LARGE SCALE GENOMIC DNA]</scope>
    <source>
        <strain evidence="2 3">DSM 46095</strain>
    </source>
</reference>
<evidence type="ECO:0000313" key="2">
    <source>
        <dbReference type="EMBL" id="KDN17844.1"/>
    </source>
</evidence>
<name>A0A066U151_9PSEU</name>
<feature type="transmembrane region" description="Helical" evidence="1">
    <location>
        <begin position="43"/>
        <end position="63"/>
    </location>
</feature>
<keyword evidence="1" id="KW-1133">Transmembrane helix</keyword>
<protein>
    <submittedName>
        <fullName evidence="2">Uncharacterized protein</fullName>
    </submittedName>
</protein>
<dbReference type="AlphaFoldDB" id="A0A066U151"/>
<accession>A0A066U151</accession>